<feature type="transmembrane region" description="Helical" evidence="2">
    <location>
        <begin position="108"/>
        <end position="126"/>
    </location>
</feature>
<evidence type="ECO:0000313" key="4">
    <source>
        <dbReference type="Proteomes" id="UP000008144"/>
    </source>
</evidence>
<dbReference type="HOGENOM" id="CLU_1087883_0_0_1"/>
<dbReference type="InParanoid" id="F6PMK3"/>
<accession>F6PMK3</accession>
<name>F6PMK3_CIOIN</name>
<evidence type="ECO:0000313" key="3">
    <source>
        <dbReference type="Ensembl" id="ENSCINP00000025079.2"/>
    </source>
</evidence>
<dbReference type="EMBL" id="EAAA01000148">
    <property type="status" value="NOT_ANNOTATED_CDS"/>
    <property type="molecule type" value="Genomic_DNA"/>
</dbReference>
<organism evidence="3 4">
    <name type="scientific">Ciona intestinalis</name>
    <name type="common">Transparent sea squirt</name>
    <name type="synonym">Ascidia intestinalis</name>
    <dbReference type="NCBI Taxonomy" id="7719"/>
    <lineage>
        <taxon>Eukaryota</taxon>
        <taxon>Metazoa</taxon>
        <taxon>Chordata</taxon>
        <taxon>Tunicata</taxon>
        <taxon>Ascidiacea</taxon>
        <taxon>Phlebobranchia</taxon>
        <taxon>Cionidae</taxon>
        <taxon>Ciona</taxon>
    </lineage>
</organism>
<protein>
    <recommendedName>
        <fullName evidence="5">G-protein coupled receptors family 1 profile domain-containing protein</fullName>
    </recommendedName>
</protein>
<reference evidence="3" key="3">
    <citation type="submission" date="2025-08" db="UniProtKB">
        <authorList>
            <consortium name="Ensembl"/>
        </authorList>
    </citation>
    <scope>IDENTIFICATION</scope>
</reference>
<keyword evidence="2" id="KW-0812">Transmembrane</keyword>
<dbReference type="AlphaFoldDB" id="F6PMK3"/>
<feature type="transmembrane region" description="Helical" evidence="2">
    <location>
        <begin position="28"/>
        <end position="49"/>
    </location>
</feature>
<evidence type="ECO:0000256" key="2">
    <source>
        <dbReference type="SAM" id="Phobius"/>
    </source>
</evidence>
<dbReference type="Ensembl" id="ENSCINT00000025325.2">
    <property type="protein sequence ID" value="ENSCINP00000025079.2"/>
    <property type="gene ID" value="ENSCING00000013722.2"/>
</dbReference>
<feature type="region of interest" description="Disordered" evidence="1">
    <location>
        <begin position="66"/>
        <end position="103"/>
    </location>
</feature>
<keyword evidence="4" id="KW-1185">Reference proteome</keyword>
<feature type="transmembrane region" description="Helical" evidence="2">
    <location>
        <begin position="231"/>
        <end position="254"/>
    </location>
</feature>
<feature type="transmembrane region" description="Helical" evidence="2">
    <location>
        <begin position="146"/>
        <end position="166"/>
    </location>
</feature>
<keyword evidence="2" id="KW-1133">Transmembrane helix</keyword>
<reference evidence="3" key="4">
    <citation type="submission" date="2025-09" db="UniProtKB">
        <authorList>
            <consortium name="Ensembl"/>
        </authorList>
    </citation>
    <scope>IDENTIFICATION</scope>
</reference>
<sequence length="256" mass="28295">MSTEAPNNVTTPATAYALPYHTWMTYEVFSVLLSVIATYILASLLAYSVQQNIDFFKRRHLSTRSTKTERDVSGGHSSAGVERGQSVSSNRERGKRRRMDGTGKSARPLRVLCIFAAFFAVVRMAADQLELGTYYSGVRVNCKVYQVVVVITYSLCATCIYSALWFRLRIFLNHPVMNHLTTKKIGVVMWISLATIICSSLLNTLIFSLATTAVDSPEGCKLGVTAPIPSGIRYVILAFTSVGSQLLLLALFLYPL</sequence>
<reference evidence="3" key="2">
    <citation type="journal article" date="2008" name="Genome Biol.">
        <title>Improved genome assembly and evidence-based global gene model set for the chordate Ciona intestinalis: new insight into intron and operon populations.</title>
        <authorList>
            <person name="Satou Y."/>
            <person name="Mineta K."/>
            <person name="Ogasawara M."/>
            <person name="Sasakura Y."/>
            <person name="Shoguchi E."/>
            <person name="Ueno K."/>
            <person name="Yamada L."/>
            <person name="Matsumoto J."/>
            <person name="Wasserscheid J."/>
            <person name="Dewar K."/>
            <person name="Wiley G.B."/>
            <person name="Macmil S.L."/>
            <person name="Roe B.A."/>
            <person name="Zeller R.W."/>
            <person name="Hastings K.E."/>
            <person name="Lemaire P."/>
            <person name="Lindquist E."/>
            <person name="Endo T."/>
            <person name="Hotta K."/>
            <person name="Inaba K."/>
        </authorList>
    </citation>
    <scope>NUCLEOTIDE SEQUENCE [LARGE SCALE GENOMIC DNA]</scope>
    <source>
        <strain evidence="3">wild type</strain>
    </source>
</reference>
<evidence type="ECO:0000256" key="1">
    <source>
        <dbReference type="SAM" id="MobiDB-lite"/>
    </source>
</evidence>
<evidence type="ECO:0008006" key="5">
    <source>
        <dbReference type="Google" id="ProtNLM"/>
    </source>
</evidence>
<proteinExistence type="predicted"/>
<keyword evidence="2" id="KW-0472">Membrane</keyword>
<feature type="transmembrane region" description="Helical" evidence="2">
    <location>
        <begin position="187"/>
        <end position="211"/>
    </location>
</feature>
<reference evidence="4" key="1">
    <citation type="journal article" date="2002" name="Science">
        <title>The draft genome of Ciona intestinalis: insights into chordate and vertebrate origins.</title>
        <authorList>
            <person name="Dehal P."/>
            <person name="Satou Y."/>
            <person name="Campbell R.K."/>
            <person name="Chapman J."/>
            <person name="Degnan B."/>
            <person name="De Tomaso A."/>
            <person name="Davidson B."/>
            <person name="Di Gregorio A."/>
            <person name="Gelpke M."/>
            <person name="Goodstein D.M."/>
            <person name="Harafuji N."/>
            <person name="Hastings K.E."/>
            <person name="Ho I."/>
            <person name="Hotta K."/>
            <person name="Huang W."/>
            <person name="Kawashima T."/>
            <person name="Lemaire P."/>
            <person name="Martinez D."/>
            <person name="Meinertzhagen I.A."/>
            <person name="Necula S."/>
            <person name="Nonaka M."/>
            <person name="Putnam N."/>
            <person name="Rash S."/>
            <person name="Saiga H."/>
            <person name="Satake M."/>
            <person name="Terry A."/>
            <person name="Yamada L."/>
            <person name="Wang H.G."/>
            <person name="Awazu S."/>
            <person name="Azumi K."/>
            <person name="Boore J."/>
            <person name="Branno M."/>
            <person name="Chin-Bow S."/>
            <person name="DeSantis R."/>
            <person name="Doyle S."/>
            <person name="Francino P."/>
            <person name="Keys D.N."/>
            <person name="Haga S."/>
            <person name="Hayashi H."/>
            <person name="Hino K."/>
            <person name="Imai K.S."/>
            <person name="Inaba K."/>
            <person name="Kano S."/>
            <person name="Kobayashi K."/>
            <person name="Kobayashi M."/>
            <person name="Lee B.I."/>
            <person name="Makabe K.W."/>
            <person name="Manohar C."/>
            <person name="Matassi G."/>
            <person name="Medina M."/>
            <person name="Mochizuki Y."/>
            <person name="Mount S."/>
            <person name="Morishita T."/>
            <person name="Miura S."/>
            <person name="Nakayama A."/>
            <person name="Nishizaka S."/>
            <person name="Nomoto H."/>
            <person name="Ohta F."/>
            <person name="Oishi K."/>
            <person name="Rigoutsos I."/>
            <person name="Sano M."/>
            <person name="Sasaki A."/>
            <person name="Sasakura Y."/>
            <person name="Shoguchi E."/>
            <person name="Shin-i T."/>
            <person name="Spagnuolo A."/>
            <person name="Stainier D."/>
            <person name="Suzuki M.M."/>
            <person name="Tassy O."/>
            <person name="Takatori N."/>
            <person name="Tokuoka M."/>
            <person name="Yagi K."/>
            <person name="Yoshizaki F."/>
            <person name="Wada S."/>
            <person name="Zhang C."/>
            <person name="Hyatt P.D."/>
            <person name="Larimer F."/>
            <person name="Detter C."/>
            <person name="Doggett N."/>
            <person name="Glavina T."/>
            <person name="Hawkins T."/>
            <person name="Richardson P."/>
            <person name="Lucas S."/>
            <person name="Kohara Y."/>
            <person name="Levine M."/>
            <person name="Satoh N."/>
            <person name="Rokhsar D.S."/>
        </authorList>
    </citation>
    <scope>NUCLEOTIDE SEQUENCE [LARGE SCALE GENOMIC DNA]</scope>
</reference>
<dbReference type="Proteomes" id="UP000008144">
    <property type="component" value="Chromosome 1"/>
</dbReference>